<keyword evidence="3" id="KW-0238">DNA-binding</keyword>
<dbReference type="InterPro" id="IPR013762">
    <property type="entry name" value="Integrase-like_cat_sf"/>
</dbReference>
<evidence type="ECO:0000256" key="3">
    <source>
        <dbReference type="ARBA" id="ARBA00023125"/>
    </source>
</evidence>
<dbReference type="EMBL" id="ACGO02000001">
    <property type="protein sequence ID" value="EFJ69835.1"/>
    <property type="molecule type" value="Genomic_DNA"/>
</dbReference>
<keyword evidence="4" id="KW-0233">DNA recombination</keyword>
<dbReference type="GO" id="GO:0015074">
    <property type="term" value="P:DNA integration"/>
    <property type="evidence" value="ECO:0007669"/>
    <property type="project" value="UniProtKB-KW"/>
</dbReference>
<dbReference type="PROSITE" id="PS51898">
    <property type="entry name" value="TYR_RECOMBINASE"/>
    <property type="match status" value="1"/>
</dbReference>
<dbReference type="Pfam" id="PF00589">
    <property type="entry name" value="Phage_integrase"/>
    <property type="match status" value="1"/>
</dbReference>
<dbReference type="InterPro" id="IPR011010">
    <property type="entry name" value="DNA_brk_join_enz"/>
</dbReference>
<dbReference type="InterPro" id="IPR002104">
    <property type="entry name" value="Integrase_catalytic"/>
</dbReference>
<reference evidence="6 7" key="1">
    <citation type="submission" date="2010-06" db="EMBL/GenBank/DDBJ databases">
        <authorList>
            <person name="Muzny D."/>
            <person name="Qin X."/>
            <person name="Buhay C."/>
            <person name="Dugan-Rocha S."/>
            <person name="Ding Y."/>
            <person name="Chen G."/>
            <person name="Hawes A."/>
            <person name="Holder M."/>
            <person name="Jhangiani S."/>
            <person name="Johnson A."/>
            <person name="Khan Z."/>
            <person name="Li Z."/>
            <person name="Liu W."/>
            <person name="Liu X."/>
            <person name="Perez L."/>
            <person name="Shen H."/>
            <person name="Wang Q."/>
            <person name="Watt J."/>
            <person name="Xi L."/>
            <person name="Xin Y."/>
            <person name="Zhou J."/>
            <person name="Deng J."/>
            <person name="Jiang H."/>
            <person name="Liu Y."/>
            <person name="Qu J."/>
            <person name="Song X.-Z."/>
            <person name="Zhang L."/>
            <person name="Villasana D."/>
            <person name="Johnson A."/>
            <person name="Liu J."/>
            <person name="Liyanage D."/>
            <person name="Lorensuhewa L."/>
            <person name="Robinson T."/>
            <person name="Song A."/>
            <person name="Song B.-B."/>
            <person name="Dinh H."/>
            <person name="Thornton R."/>
            <person name="Coyle M."/>
            <person name="Francisco L."/>
            <person name="Jackson L."/>
            <person name="Javaid M."/>
            <person name="Korchina V."/>
            <person name="Kovar C."/>
            <person name="Mata R."/>
            <person name="Mathew T."/>
            <person name="Ngo R."/>
            <person name="Nguyen L."/>
            <person name="Nguyen N."/>
            <person name="Okwuonu G."/>
            <person name="Ongeri F."/>
            <person name="Pham C."/>
            <person name="Simmons D."/>
            <person name="Wilczek-Boney K."/>
            <person name="Hale W."/>
            <person name="Jakkamsetti A."/>
            <person name="Pham P."/>
            <person name="Ruth R."/>
            <person name="San Lucas F."/>
            <person name="Warren J."/>
            <person name="Zhang J."/>
            <person name="Zhao Z."/>
            <person name="Zhou C."/>
            <person name="Zhu D."/>
            <person name="Lee S."/>
            <person name="Bess C."/>
            <person name="Blankenburg K."/>
            <person name="Forbes L."/>
            <person name="Fu Q."/>
            <person name="Gubbala S."/>
            <person name="Hirani K."/>
            <person name="Jayaseelan J.C."/>
            <person name="Lara F."/>
            <person name="Munidasa M."/>
            <person name="Palculict T."/>
            <person name="Patil S."/>
            <person name="Pu L.-L."/>
            <person name="Saada N."/>
            <person name="Tang L."/>
            <person name="Weissenberger G."/>
            <person name="Zhu Y."/>
            <person name="Hemphill L."/>
            <person name="Shang Y."/>
            <person name="Youmans B."/>
            <person name="Ayvaz T."/>
            <person name="Ross M."/>
            <person name="Santibanez J."/>
            <person name="Aqrawi P."/>
            <person name="Gross S."/>
            <person name="Joshi V."/>
            <person name="Fowler G."/>
            <person name="Nazareth L."/>
            <person name="Reid J."/>
            <person name="Worley K."/>
            <person name="Petrosino J."/>
            <person name="Highlander S."/>
            <person name="Gibbs R."/>
        </authorList>
    </citation>
    <scope>NUCLEOTIDE SEQUENCE [LARGE SCALE GENOMIC DNA]</scope>
    <source>
        <strain evidence="6 7">JV-V03</strain>
    </source>
</reference>
<keyword evidence="2" id="KW-0229">DNA integration</keyword>
<dbReference type="Pfam" id="PF14657">
    <property type="entry name" value="Arm-DNA-bind_4"/>
    <property type="match status" value="1"/>
</dbReference>
<sequence length="394" mass="46070">MPKRKNTSIKEYTLKSGKKRYMFQIYLGTNSNGKRIITRRRGFKSYAEAETVFNKLAQVKPDNFVKQKQIKVSELWKMWFNNYKDTVKGSTANKTEINYKAHVAPYFGNNYIDRIQVKDLQKWADKLATELVKYRDVLFIMRSLYEYGMRLGYVADNELSRIIIPKKTTRKRRDTEHNFYSKEELDTFLEVAKEVNIRVYAYFKLLSSTGLRKGEALALTWKDIDLINNTISVNKTISFGIGNKQVVNTPKTKQSKRIVPLSANLKQVLLDYRKSEKILSDKLFHTIAGNYVSLSKPTQWLSEVYAKDHKINEKFAKENKLDENYVLNKDLRHITLHRFRHTFTTLLIENTNVKPKTVQMLLGHANIQMTLDIYTHVNNKNKEDAISSISQLNI</sequence>
<dbReference type="InterPro" id="IPR028259">
    <property type="entry name" value="AP2-like_int_N"/>
</dbReference>
<dbReference type="RefSeq" id="WP_003648492.1">
    <property type="nucleotide sequence ID" value="NZ_CP040500.1"/>
</dbReference>
<dbReference type="Gene3D" id="1.10.150.130">
    <property type="match status" value="1"/>
</dbReference>
<organism evidence="6 7">
    <name type="scientific">Lactobacillus paragasseri JV-V03</name>
    <dbReference type="NCBI Taxonomy" id="525326"/>
    <lineage>
        <taxon>Bacteria</taxon>
        <taxon>Bacillati</taxon>
        <taxon>Bacillota</taxon>
        <taxon>Bacilli</taxon>
        <taxon>Lactobacillales</taxon>
        <taxon>Lactobacillaceae</taxon>
        <taxon>Lactobacillus</taxon>
    </lineage>
</organism>
<comment type="caution">
    <text evidence="6">The sequence shown here is derived from an EMBL/GenBank/DDBJ whole genome shotgun (WGS) entry which is preliminary data.</text>
</comment>
<evidence type="ECO:0000256" key="2">
    <source>
        <dbReference type="ARBA" id="ARBA00022908"/>
    </source>
</evidence>
<dbReference type="PANTHER" id="PTHR30349:SF64">
    <property type="entry name" value="PROPHAGE INTEGRASE INTD-RELATED"/>
    <property type="match status" value="1"/>
</dbReference>
<dbReference type="InterPro" id="IPR010998">
    <property type="entry name" value="Integrase_recombinase_N"/>
</dbReference>
<accession>A0AA86ZUL4</accession>
<dbReference type="Proteomes" id="UP000003672">
    <property type="component" value="Unassembled WGS sequence"/>
</dbReference>
<dbReference type="Pfam" id="PF14659">
    <property type="entry name" value="Phage_int_SAM_3"/>
    <property type="match status" value="1"/>
</dbReference>
<comment type="similarity">
    <text evidence="1">Belongs to the 'phage' integrase family.</text>
</comment>
<evidence type="ECO:0000256" key="4">
    <source>
        <dbReference type="ARBA" id="ARBA00023172"/>
    </source>
</evidence>
<dbReference type="CDD" id="cd01189">
    <property type="entry name" value="INT_ICEBs1_C_like"/>
    <property type="match status" value="1"/>
</dbReference>
<dbReference type="AlphaFoldDB" id="A0AA86ZUL4"/>
<evidence type="ECO:0000256" key="1">
    <source>
        <dbReference type="ARBA" id="ARBA00008857"/>
    </source>
</evidence>
<dbReference type="PANTHER" id="PTHR30349">
    <property type="entry name" value="PHAGE INTEGRASE-RELATED"/>
    <property type="match status" value="1"/>
</dbReference>
<dbReference type="Gene3D" id="1.10.443.10">
    <property type="entry name" value="Intergrase catalytic core"/>
    <property type="match status" value="1"/>
</dbReference>
<protein>
    <submittedName>
        <fullName evidence="6">Site-specific recombinase, phage integrase family</fullName>
    </submittedName>
</protein>
<evidence type="ECO:0000313" key="7">
    <source>
        <dbReference type="Proteomes" id="UP000003672"/>
    </source>
</evidence>
<dbReference type="GO" id="GO:0003677">
    <property type="term" value="F:DNA binding"/>
    <property type="evidence" value="ECO:0007669"/>
    <property type="project" value="UniProtKB-KW"/>
</dbReference>
<dbReference type="GO" id="GO:0006310">
    <property type="term" value="P:DNA recombination"/>
    <property type="evidence" value="ECO:0007669"/>
    <property type="project" value="UniProtKB-KW"/>
</dbReference>
<evidence type="ECO:0000259" key="5">
    <source>
        <dbReference type="PROSITE" id="PS51898"/>
    </source>
</evidence>
<dbReference type="InterPro" id="IPR004107">
    <property type="entry name" value="Integrase_SAM-like_N"/>
</dbReference>
<dbReference type="InterPro" id="IPR050090">
    <property type="entry name" value="Tyrosine_recombinase_XerCD"/>
</dbReference>
<dbReference type="SUPFAM" id="SSF56349">
    <property type="entry name" value="DNA breaking-rejoining enzymes"/>
    <property type="match status" value="1"/>
</dbReference>
<gene>
    <name evidence="6" type="primary">xerC</name>
    <name evidence="6" type="ORF">HMPREF0514_10279</name>
</gene>
<evidence type="ECO:0000313" key="6">
    <source>
        <dbReference type="EMBL" id="EFJ69835.1"/>
    </source>
</evidence>
<name>A0AA86ZUL4_9LACO</name>
<feature type="domain" description="Tyr recombinase" evidence="5">
    <location>
        <begin position="175"/>
        <end position="387"/>
    </location>
</feature>
<proteinExistence type="inferred from homology"/>